<feature type="region of interest" description="Disordered" evidence="2">
    <location>
        <begin position="186"/>
        <end position="214"/>
    </location>
</feature>
<dbReference type="Gene3D" id="1.10.10.60">
    <property type="entry name" value="Homeodomain-like"/>
    <property type="match status" value="2"/>
</dbReference>
<keyword evidence="1" id="KW-0238">DNA-binding</keyword>
<dbReference type="Pfam" id="PF03221">
    <property type="entry name" value="HTH_Tnp_Tc5"/>
    <property type="match status" value="1"/>
</dbReference>
<dbReference type="AlphaFoldDB" id="J3PHK4"/>
<reference evidence="5" key="5">
    <citation type="submission" date="2018-04" db="UniProtKB">
        <authorList>
            <consortium name="EnsemblFungi"/>
        </authorList>
    </citation>
    <scope>IDENTIFICATION</scope>
    <source>
        <strain evidence="5">R3-111a-1</strain>
    </source>
</reference>
<reference evidence="4" key="2">
    <citation type="submission" date="2010-07" db="EMBL/GenBank/DDBJ databases">
        <authorList>
            <consortium name="The Broad Institute Genome Sequencing Platform"/>
            <consortium name="Broad Institute Genome Sequencing Center for Infectious Disease"/>
            <person name="Ma L.-J."/>
            <person name="Dead R."/>
            <person name="Young S."/>
            <person name="Zeng Q."/>
            <person name="Koehrsen M."/>
            <person name="Alvarado L."/>
            <person name="Berlin A."/>
            <person name="Chapman S.B."/>
            <person name="Chen Z."/>
            <person name="Freedman E."/>
            <person name="Gellesch M."/>
            <person name="Goldberg J."/>
            <person name="Griggs A."/>
            <person name="Gujja S."/>
            <person name="Heilman E.R."/>
            <person name="Heiman D."/>
            <person name="Hepburn T."/>
            <person name="Howarth C."/>
            <person name="Jen D."/>
            <person name="Larson L."/>
            <person name="Mehta T."/>
            <person name="Neiman D."/>
            <person name="Pearson M."/>
            <person name="Roberts A."/>
            <person name="Saif S."/>
            <person name="Shea T."/>
            <person name="Shenoy N."/>
            <person name="Sisk P."/>
            <person name="Stolte C."/>
            <person name="Sykes S."/>
            <person name="Walk T."/>
            <person name="White J."/>
            <person name="Yandava C."/>
            <person name="Haas B."/>
            <person name="Nusbaum C."/>
            <person name="Birren B."/>
        </authorList>
    </citation>
    <scope>NUCLEOTIDE SEQUENCE</scope>
    <source>
        <strain evidence="4">R3-111a-1</strain>
    </source>
</reference>
<dbReference type="InterPro" id="IPR009057">
    <property type="entry name" value="Homeodomain-like_sf"/>
</dbReference>
<dbReference type="EMBL" id="GL385404">
    <property type="protein sequence ID" value="EJT69365.1"/>
    <property type="molecule type" value="Genomic_DNA"/>
</dbReference>
<name>J3PHK4_GAET3</name>
<protein>
    <recommendedName>
        <fullName evidence="3">HTH CENPB-type domain-containing protein</fullName>
    </recommendedName>
</protein>
<dbReference type="STRING" id="644352.J3PHK4"/>
<evidence type="ECO:0000256" key="1">
    <source>
        <dbReference type="ARBA" id="ARBA00023125"/>
    </source>
</evidence>
<dbReference type="InterPro" id="IPR041188">
    <property type="entry name" value="HTH_ABP1_N"/>
</dbReference>
<dbReference type="eggNOG" id="KOG3105">
    <property type="taxonomic scope" value="Eukaryota"/>
</dbReference>
<dbReference type="SUPFAM" id="SSF46689">
    <property type="entry name" value="Homeodomain-like"/>
    <property type="match status" value="2"/>
</dbReference>
<dbReference type="HOGENOM" id="CLU_855409_0_0_1"/>
<reference evidence="5" key="4">
    <citation type="journal article" date="2015" name="G3 (Bethesda)">
        <title>Genome sequences of three phytopathogenic species of the Magnaporthaceae family of fungi.</title>
        <authorList>
            <person name="Okagaki L.H."/>
            <person name="Nunes C.C."/>
            <person name="Sailsbery J."/>
            <person name="Clay B."/>
            <person name="Brown D."/>
            <person name="John T."/>
            <person name="Oh Y."/>
            <person name="Young N."/>
            <person name="Fitzgerald M."/>
            <person name="Haas B.J."/>
            <person name="Zeng Q."/>
            <person name="Young S."/>
            <person name="Adiconis X."/>
            <person name="Fan L."/>
            <person name="Levin J.Z."/>
            <person name="Mitchell T.K."/>
            <person name="Okubara P.A."/>
            <person name="Farman M.L."/>
            <person name="Kohn L.M."/>
            <person name="Birren B."/>
            <person name="Ma L.-J."/>
            <person name="Dean R.A."/>
        </authorList>
    </citation>
    <scope>NUCLEOTIDE SEQUENCE</scope>
    <source>
        <strain evidence="5">R3-111a-1</strain>
    </source>
</reference>
<dbReference type="GeneID" id="20353442"/>
<dbReference type="OrthoDB" id="5308916at2759"/>
<dbReference type="GO" id="GO:0003677">
    <property type="term" value="F:DNA binding"/>
    <property type="evidence" value="ECO:0007669"/>
    <property type="project" value="UniProtKB-KW"/>
</dbReference>
<dbReference type="EnsemblFungi" id="EJT69365">
    <property type="protein sequence ID" value="EJT69365"/>
    <property type="gene ID" value="GGTG_12984"/>
</dbReference>
<organism evidence="4">
    <name type="scientific">Gaeumannomyces tritici (strain R3-111a-1)</name>
    <name type="common">Wheat and barley take-all root rot fungus</name>
    <name type="synonym">Gaeumannomyces graminis var. tritici</name>
    <dbReference type="NCBI Taxonomy" id="644352"/>
    <lineage>
        <taxon>Eukaryota</taxon>
        <taxon>Fungi</taxon>
        <taxon>Dikarya</taxon>
        <taxon>Ascomycota</taxon>
        <taxon>Pezizomycotina</taxon>
        <taxon>Sordariomycetes</taxon>
        <taxon>Sordariomycetidae</taxon>
        <taxon>Magnaporthales</taxon>
        <taxon>Magnaporthaceae</taxon>
        <taxon>Gaeumannomyces</taxon>
    </lineage>
</organism>
<dbReference type="Proteomes" id="UP000006039">
    <property type="component" value="Unassembled WGS sequence"/>
</dbReference>
<gene>
    <name evidence="5" type="primary">20353442</name>
    <name evidence="4" type="ORF">GGTG_12984</name>
</gene>
<feature type="domain" description="HTH CENPB-type" evidence="3">
    <location>
        <begin position="80"/>
        <end position="160"/>
    </location>
</feature>
<evidence type="ECO:0000313" key="5">
    <source>
        <dbReference type="EnsemblFungi" id="EJT69365"/>
    </source>
</evidence>
<evidence type="ECO:0000259" key="3">
    <source>
        <dbReference type="PROSITE" id="PS51253"/>
    </source>
</evidence>
<sequence>MPRLSAKQSTGPGLNALIYAEIQQLRRWVASFPRRPSQKETMAWIEKRFDKKIAQYTISRYLSSRYAHVDTVPLGDASLQATRPRVGQWPTLERMLYQWHQEQPPGIRGAANELLQAKALEIWMQHQEAREGEPSTTPRPALGASWVRMFKERHGLKRRNSRGKPLVMATAATEGDAAAAALEEHNEAVNGSDATPEADSEIDHHEDAEEPAEAEYITNEVTPVRHVVEAVMEDPPTTNDSHADKPTAAADDGHAPGLQSPLALSAGVTKLAELIQFVQTSRDTDKDDLLLLQSLSNKWDALMALERARARQRETVESFHRLHGA</sequence>
<accession>J3PHK4</accession>
<reference evidence="6" key="1">
    <citation type="submission" date="2010-07" db="EMBL/GenBank/DDBJ databases">
        <title>The genome sequence of Gaeumannomyces graminis var. tritici strain R3-111a-1.</title>
        <authorList>
            <consortium name="The Broad Institute Genome Sequencing Platform"/>
            <person name="Ma L.-J."/>
            <person name="Dead R."/>
            <person name="Young S."/>
            <person name="Zeng Q."/>
            <person name="Koehrsen M."/>
            <person name="Alvarado L."/>
            <person name="Berlin A."/>
            <person name="Chapman S.B."/>
            <person name="Chen Z."/>
            <person name="Freedman E."/>
            <person name="Gellesch M."/>
            <person name="Goldberg J."/>
            <person name="Griggs A."/>
            <person name="Gujja S."/>
            <person name="Heilman E.R."/>
            <person name="Heiman D."/>
            <person name="Hepburn T."/>
            <person name="Howarth C."/>
            <person name="Jen D."/>
            <person name="Larson L."/>
            <person name="Mehta T."/>
            <person name="Neiman D."/>
            <person name="Pearson M."/>
            <person name="Roberts A."/>
            <person name="Saif S."/>
            <person name="Shea T."/>
            <person name="Shenoy N."/>
            <person name="Sisk P."/>
            <person name="Stolte C."/>
            <person name="Sykes S."/>
            <person name="Walk T."/>
            <person name="White J."/>
            <person name="Yandava C."/>
            <person name="Haas B."/>
            <person name="Nusbaum C."/>
            <person name="Birren B."/>
        </authorList>
    </citation>
    <scope>NUCLEOTIDE SEQUENCE [LARGE SCALE GENOMIC DNA]</scope>
    <source>
        <strain evidence="6">R3-111a-1</strain>
    </source>
</reference>
<dbReference type="Pfam" id="PF18107">
    <property type="entry name" value="HTH_ABP1_N"/>
    <property type="match status" value="1"/>
</dbReference>
<reference evidence="4" key="3">
    <citation type="submission" date="2010-09" db="EMBL/GenBank/DDBJ databases">
        <title>Annotation of Gaeumannomyces graminis var. tritici R3-111a-1.</title>
        <authorList>
            <consortium name="The Broad Institute Genome Sequencing Platform"/>
            <person name="Ma L.-J."/>
            <person name="Dead R."/>
            <person name="Young S.K."/>
            <person name="Zeng Q."/>
            <person name="Gargeya S."/>
            <person name="Fitzgerald M."/>
            <person name="Haas B."/>
            <person name="Abouelleil A."/>
            <person name="Alvarado L."/>
            <person name="Arachchi H.M."/>
            <person name="Berlin A."/>
            <person name="Brown A."/>
            <person name="Chapman S.B."/>
            <person name="Chen Z."/>
            <person name="Dunbar C."/>
            <person name="Freedman E."/>
            <person name="Gearin G."/>
            <person name="Gellesch M."/>
            <person name="Goldberg J."/>
            <person name="Griggs A."/>
            <person name="Gujja S."/>
            <person name="Heiman D."/>
            <person name="Howarth C."/>
            <person name="Larson L."/>
            <person name="Lui A."/>
            <person name="MacDonald P.J.P."/>
            <person name="Mehta T."/>
            <person name="Montmayeur A."/>
            <person name="Murphy C."/>
            <person name="Neiman D."/>
            <person name="Pearson M."/>
            <person name="Priest M."/>
            <person name="Roberts A."/>
            <person name="Saif S."/>
            <person name="Shea T."/>
            <person name="Shenoy N."/>
            <person name="Sisk P."/>
            <person name="Stolte C."/>
            <person name="Sykes S."/>
            <person name="Yandava C."/>
            <person name="Wortman J."/>
            <person name="Nusbaum C."/>
            <person name="Birren B."/>
        </authorList>
    </citation>
    <scope>NUCLEOTIDE SEQUENCE</scope>
    <source>
        <strain evidence="4">R3-111a-1</strain>
    </source>
</reference>
<dbReference type="PROSITE" id="PS51253">
    <property type="entry name" value="HTH_CENPB"/>
    <property type="match status" value="1"/>
</dbReference>
<keyword evidence="6" id="KW-1185">Reference proteome</keyword>
<dbReference type="VEuPathDB" id="FungiDB:GGTG_12984"/>
<dbReference type="InterPro" id="IPR006600">
    <property type="entry name" value="HTH_CenpB_DNA-bd_dom"/>
</dbReference>
<proteinExistence type="predicted"/>
<evidence type="ECO:0000313" key="4">
    <source>
        <dbReference type="EMBL" id="EJT69365.1"/>
    </source>
</evidence>
<evidence type="ECO:0000256" key="2">
    <source>
        <dbReference type="SAM" id="MobiDB-lite"/>
    </source>
</evidence>
<dbReference type="RefSeq" id="XP_009229150.1">
    <property type="nucleotide sequence ID" value="XM_009230886.1"/>
</dbReference>
<evidence type="ECO:0000313" key="6">
    <source>
        <dbReference type="Proteomes" id="UP000006039"/>
    </source>
</evidence>
<feature type="region of interest" description="Disordered" evidence="2">
    <location>
        <begin position="234"/>
        <end position="258"/>
    </location>
</feature>